<dbReference type="Proteomes" id="UP000187181">
    <property type="component" value="Unassembled WGS sequence"/>
</dbReference>
<accession>A0A1R3XPJ6</accession>
<protein>
    <submittedName>
        <fullName evidence="3">Fe-S cluster biogenesis protein NfuA, 4Fe-4S-binding domain</fullName>
    </submittedName>
</protein>
<name>A0A1R3XPJ6_9BACT</name>
<feature type="domain" description="NIF system FeS cluster assembly NifU C-terminal" evidence="2">
    <location>
        <begin position="14"/>
        <end position="80"/>
    </location>
</feature>
<proteinExistence type="inferred from homology"/>
<organism evidence="3 4">
    <name type="scientific">Pontibacter indicus</name>
    <dbReference type="NCBI Taxonomy" id="1317125"/>
    <lineage>
        <taxon>Bacteria</taxon>
        <taxon>Pseudomonadati</taxon>
        <taxon>Bacteroidota</taxon>
        <taxon>Cytophagia</taxon>
        <taxon>Cytophagales</taxon>
        <taxon>Hymenobacteraceae</taxon>
        <taxon>Pontibacter</taxon>
    </lineage>
</organism>
<dbReference type="PANTHER" id="PTHR11178:SF25">
    <property type="entry name" value="NIFU-LIKE PROTEIN 3, CHLOROPLASTIC"/>
    <property type="match status" value="1"/>
</dbReference>
<dbReference type="InterPro" id="IPR001075">
    <property type="entry name" value="NIF_FeS_clus_asmbl_NifU_C"/>
</dbReference>
<dbReference type="SUPFAM" id="SSF117916">
    <property type="entry name" value="Fe-S cluster assembly (FSCA) domain-like"/>
    <property type="match status" value="1"/>
</dbReference>
<dbReference type="GO" id="GO:0016226">
    <property type="term" value="P:iron-sulfur cluster assembly"/>
    <property type="evidence" value="ECO:0007669"/>
    <property type="project" value="InterPro"/>
</dbReference>
<dbReference type="Pfam" id="PF01106">
    <property type="entry name" value="NifU"/>
    <property type="match status" value="1"/>
</dbReference>
<gene>
    <name evidence="3" type="ORF">SAMN05444128_3216</name>
</gene>
<sequence length="88" mass="9432">MATINVDNDFLLRIESALDQIRPYLEADGGNVKVLEVTDDMTLRLELLGACGTCPMSTMTLKAGVEQSVLKAVPEIKAVEAVNLTPLG</sequence>
<dbReference type="InterPro" id="IPR034904">
    <property type="entry name" value="FSCA_dom_sf"/>
</dbReference>
<dbReference type="STRING" id="1317125.SAMN05444128_3216"/>
<evidence type="ECO:0000259" key="2">
    <source>
        <dbReference type="Pfam" id="PF01106"/>
    </source>
</evidence>
<evidence type="ECO:0000313" key="3">
    <source>
        <dbReference type="EMBL" id="SIT93798.1"/>
    </source>
</evidence>
<dbReference type="PANTHER" id="PTHR11178">
    <property type="entry name" value="IRON-SULFUR CLUSTER SCAFFOLD PROTEIN NFU-RELATED"/>
    <property type="match status" value="1"/>
</dbReference>
<dbReference type="EMBL" id="FTPP01000003">
    <property type="protein sequence ID" value="SIT93798.1"/>
    <property type="molecule type" value="Genomic_DNA"/>
</dbReference>
<evidence type="ECO:0000313" key="4">
    <source>
        <dbReference type="Proteomes" id="UP000187181"/>
    </source>
</evidence>
<dbReference type="GO" id="GO:0051536">
    <property type="term" value="F:iron-sulfur cluster binding"/>
    <property type="evidence" value="ECO:0007669"/>
    <property type="project" value="InterPro"/>
</dbReference>
<dbReference type="GO" id="GO:0005506">
    <property type="term" value="F:iron ion binding"/>
    <property type="evidence" value="ECO:0007669"/>
    <property type="project" value="InterPro"/>
</dbReference>
<dbReference type="OrthoDB" id="9796965at2"/>
<dbReference type="Gene3D" id="3.30.300.130">
    <property type="entry name" value="Fe-S cluster assembly (FSCA)"/>
    <property type="match status" value="1"/>
</dbReference>
<dbReference type="AlphaFoldDB" id="A0A1R3XPJ6"/>
<evidence type="ECO:0000256" key="1">
    <source>
        <dbReference type="ARBA" id="ARBA00006420"/>
    </source>
</evidence>
<dbReference type="RefSeq" id="WP_076670920.1">
    <property type="nucleotide sequence ID" value="NZ_FTPP01000003.1"/>
</dbReference>
<comment type="similarity">
    <text evidence="1">Belongs to the NifU family.</text>
</comment>
<reference evidence="4" key="1">
    <citation type="submission" date="2017-01" db="EMBL/GenBank/DDBJ databases">
        <authorList>
            <person name="Varghese N."/>
            <person name="Submissions S."/>
        </authorList>
    </citation>
    <scope>NUCLEOTIDE SEQUENCE [LARGE SCALE GENOMIC DNA]</scope>
    <source>
        <strain evidence="4">LP100</strain>
    </source>
</reference>
<keyword evidence="4" id="KW-1185">Reference proteome</keyword>